<dbReference type="InterPro" id="IPR038519">
    <property type="entry name" value="MCP_C_sf"/>
</dbReference>
<name>A0A6C0AMB2_9ZZZZ</name>
<dbReference type="SUPFAM" id="SSF49749">
    <property type="entry name" value="Group II dsDNA viruses VP"/>
    <property type="match status" value="2"/>
</dbReference>
<dbReference type="EMBL" id="MN740728">
    <property type="protein sequence ID" value="QHS80918.1"/>
    <property type="molecule type" value="Genomic_DNA"/>
</dbReference>
<accession>A0A6C0AMB2</accession>
<evidence type="ECO:0000313" key="1">
    <source>
        <dbReference type="EMBL" id="QHS80918.1"/>
    </source>
</evidence>
<dbReference type="InterPro" id="IPR016112">
    <property type="entry name" value="VP_dsDNA_II"/>
</dbReference>
<dbReference type="Gene3D" id="2.70.9.20">
    <property type="entry name" value="Major capsid protein Vp54"/>
    <property type="match status" value="1"/>
</dbReference>
<organism evidence="1">
    <name type="scientific">viral metagenome</name>
    <dbReference type="NCBI Taxonomy" id="1070528"/>
    <lineage>
        <taxon>unclassified sequences</taxon>
        <taxon>metagenomes</taxon>
        <taxon>organismal metagenomes</taxon>
    </lineage>
</organism>
<dbReference type="Gene3D" id="2.70.9.10">
    <property type="entry name" value="Adenovirus Type 2 Hexon, domain 4"/>
    <property type="match status" value="1"/>
</dbReference>
<evidence type="ECO:0008006" key="2">
    <source>
        <dbReference type="Google" id="ProtNLM"/>
    </source>
</evidence>
<dbReference type="AlphaFoldDB" id="A0A6C0AMB2"/>
<reference evidence="1" key="1">
    <citation type="journal article" date="2020" name="Nature">
        <title>Giant virus diversity and host interactions through global metagenomics.</title>
        <authorList>
            <person name="Schulz F."/>
            <person name="Roux S."/>
            <person name="Paez-Espino D."/>
            <person name="Jungbluth S."/>
            <person name="Walsh D.A."/>
            <person name="Denef V.J."/>
            <person name="McMahon K.D."/>
            <person name="Konstantinidis K.T."/>
            <person name="Eloe-Fadrosh E.A."/>
            <person name="Kyrpides N.C."/>
            <person name="Woyke T."/>
        </authorList>
    </citation>
    <scope>NUCLEOTIDE SEQUENCE</scope>
    <source>
        <strain evidence="1">GVMAG-S-1101161-73</strain>
    </source>
</reference>
<protein>
    <recommendedName>
        <fullName evidence="2">Major capsid protein N-terminal domain-containing protein</fullName>
    </recommendedName>
</protein>
<sequence>MDRPATSAEGSLIELVARGNKDVYFMSNDKSAHVPFSYTMKTWPATIDETRQTQPLNMIDFGRTVEWEMEIFGDILIAAALVVELPTWLPPSIAALNYKNIISDTSNQTYGYTQGIGAFLFEQIQFYQDQLLLQEFSGDFLYAWYHLQSSLSQEALALKEMGCHSGSALDIQRNANPKKLTLRLPLIGCAHPDEGGFPFVSLPGQKFRIRCKLRRLEDLVESSSQLAKPAPWSRSDLNLTDVSGNQTGFQALTREQIGKPLVTLETTQRYVRQDLQALLKKNSFQIPFLRPFENKLSLDPSDYVAVGNGGASYVTKRIDGRHPAESLLIFFQSEYNIERNQLWNLKNPLGSGEYYNTMQLLIAAKEREKSWDNNLWERISPWTKAEKTPGIPISWISFTVGPQYGSKAPEMRKPSGTVNFTSADKPTLWMDITDTLPTRLGQKRVTMRSVTIGWGIYNIEDQRGALMFGN</sequence>
<proteinExistence type="predicted"/>